<feature type="compositionally biased region" description="Basic residues" evidence="1">
    <location>
        <begin position="313"/>
        <end position="323"/>
    </location>
</feature>
<protein>
    <submittedName>
        <fullName evidence="2">Uncharacterized protein</fullName>
    </submittedName>
</protein>
<sequence>MVQAFSLVQLVTLFSEKQLPPMALPTLDLVAIARTTRKSLDRLASFCDIRSSTNEPNQVLTKVSSKISNFIRLIDVSILSAQCGYQLASDAMVVCDPEETEWDTDVNIESLKAVCNNGETLAKEAADGFRDIKQEIYKIAASTKDSTFIVLVPPDPSHPETLKMPLKDIGVGLVENQNLLAQFSTAVANMASWWTAVKEDLEAETSTFFPNTPGVVDSSSVANFAMWSDIKDAYQNYYDVISAAQARYPNLLSSSTAAWKSVAVAVMRSANASTVEQGTRAIPEHGMTIDQSSRLSTSSRIWSLFDSVRRSRKRRSSRKKKALAARSADIAEEKDGEKPPIEATGAETGGGQSTSNNLEPPRIPTPQIGSSSSFAGFALYRPRSAASSASSRSSSSVSSSVYSRSRSPGTPSALAAPLSRAQSRQSQQSTVTNNTNRGAPKKKKLFSCCTGDFFDVSIGHLGQYGAGHVM</sequence>
<reference evidence="2 3" key="1">
    <citation type="submission" date="2019-12" db="EMBL/GenBank/DDBJ databases">
        <authorList>
            <person name="Floudas D."/>
            <person name="Bentzer J."/>
            <person name="Ahren D."/>
            <person name="Johansson T."/>
            <person name="Persson P."/>
            <person name="Tunlid A."/>
        </authorList>
    </citation>
    <scope>NUCLEOTIDE SEQUENCE [LARGE SCALE GENOMIC DNA]</scope>
    <source>
        <strain evidence="2 3">CBS 102.39</strain>
    </source>
</reference>
<feature type="region of interest" description="Disordered" evidence="1">
    <location>
        <begin position="388"/>
        <end position="441"/>
    </location>
</feature>
<evidence type="ECO:0000313" key="2">
    <source>
        <dbReference type="EMBL" id="KAF4613244.1"/>
    </source>
</evidence>
<feature type="compositionally biased region" description="Basic and acidic residues" evidence="1">
    <location>
        <begin position="329"/>
        <end position="340"/>
    </location>
</feature>
<proteinExistence type="predicted"/>
<dbReference type="Proteomes" id="UP000521872">
    <property type="component" value="Unassembled WGS sequence"/>
</dbReference>
<gene>
    <name evidence="2" type="ORF">D9613_010776</name>
</gene>
<dbReference type="AlphaFoldDB" id="A0A8H4VMG1"/>
<keyword evidence="3" id="KW-1185">Reference proteome</keyword>
<feature type="compositionally biased region" description="Low complexity" evidence="1">
    <location>
        <begin position="388"/>
        <end position="408"/>
    </location>
</feature>
<comment type="caution">
    <text evidence="2">The sequence shown here is derived from an EMBL/GenBank/DDBJ whole genome shotgun (WGS) entry which is preliminary data.</text>
</comment>
<name>A0A8H4VMG1_9AGAR</name>
<feature type="compositionally biased region" description="Low complexity" evidence="1">
    <location>
        <begin position="419"/>
        <end position="437"/>
    </location>
</feature>
<organism evidence="2 3">
    <name type="scientific">Agrocybe pediades</name>
    <dbReference type="NCBI Taxonomy" id="84607"/>
    <lineage>
        <taxon>Eukaryota</taxon>
        <taxon>Fungi</taxon>
        <taxon>Dikarya</taxon>
        <taxon>Basidiomycota</taxon>
        <taxon>Agaricomycotina</taxon>
        <taxon>Agaricomycetes</taxon>
        <taxon>Agaricomycetidae</taxon>
        <taxon>Agaricales</taxon>
        <taxon>Agaricineae</taxon>
        <taxon>Strophariaceae</taxon>
        <taxon>Agrocybe</taxon>
    </lineage>
</organism>
<evidence type="ECO:0000313" key="3">
    <source>
        <dbReference type="Proteomes" id="UP000521872"/>
    </source>
</evidence>
<dbReference type="EMBL" id="JAACJL010000046">
    <property type="protein sequence ID" value="KAF4613244.1"/>
    <property type="molecule type" value="Genomic_DNA"/>
</dbReference>
<feature type="region of interest" description="Disordered" evidence="1">
    <location>
        <begin position="313"/>
        <end position="370"/>
    </location>
</feature>
<accession>A0A8H4VMG1</accession>
<evidence type="ECO:0000256" key="1">
    <source>
        <dbReference type="SAM" id="MobiDB-lite"/>
    </source>
</evidence>